<organism evidence="2 3">
    <name type="scientific">Streptomyces albospinus</name>
    <dbReference type="NCBI Taxonomy" id="285515"/>
    <lineage>
        <taxon>Bacteria</taxon>
        <taxon>Bacillati</taxon>
        <taxon>Actinomycetota</taxon>
        <taxon>Actinomycetes</taxon>
        <taxon>Kitasatosporales</taxon>
        <taxon>Streptomycetaceae</taxon>
        <taxon>Streptomyces</taxon>
    </lineage>
</organism>
<evidence type="ECO:0008006" key="4">
    <source>
        <dbReference type="Google" id="ProtNLM"/>
    </source>
</evidence>
<reference evidence="3" key="1">
    <citation type="journal article" date="2019" name="Int. J. Syst. Evol. Microbiol.">
        <title>The Global Catalogue of Microorganisms (GCM) 10K type strain sequencing project: providing services to taxonomists for standard genome sequencing and annotation.</title>
        <authorList>
            <consortium name="The Broad Institute Genomics Platform"/>
            <consortium name="The Broad Institute Genome Sequencing Center for Infectious Disease"/>
            <person name="Wu L."/>
            <person name="Ma J."/>
        </authorList>
    </citation>
    <scope>NUCLEOTIDE SEQUENCE [LARGE SCALE GENOMIC DNA]</scope>
    <source>
        <strain evidence="3">JCM 3399</strain>
    </source>
</reference>
<protein>
    <recommendedName>
        <fullName evidence="4">Haemolytic enterotoxin (HBL)</fullName>
    </recommendedName>
</protein>
<dbReference type="EMBL" id="BMRP01000003">
    <property type="protein sequence ID" value="GGU49298.1"/>
    <property type="molecule type" value="Genomic_DNA"/>
</dbReference>
<keyword evidence="1" id="KW-0175">Coiled coil</keyword>
<gene>
    <name evidence="2" type="ORF">GCM10010211_11790</name>
</gene>
<evidence type="ECO:0000313" key="2">
    <source>
        <dbReference type="EMBL" id="GGU49298.1"/>
    </source>
</evidence>
<dbReference type="Pfam" id="PF05791">
    <property type="entry name" value="Bacillus_HBL"/>
    <property type="match status" value="1"/>
</dbReference>
<feature type="coiled-coil region" evidence="1">
    <location>
        <begin position="283"/>
        <end position="310"/>
    </location>
</feature>
<dbReference type="InterPro" id="IPR052785">
    <property type="entry name" value="Enterotoxin_cmpnt"/>
</dbReference>
<proteinExistence type="predicted"/>
<evidence type="ECO:0000256" key="1">
    <source>
        <dbReference type="SAM" id="Coils"/>
    </source>
</evidence>
<comment type="caution">
    <text evidence="2">The sequence shown here is derived from an EMBL/GenBank/DDBJ whole genome shotgun (WGS) entry which is preliminary data.</text>
</comment>
<dbReference type="CDD" id="cd21116">
    <property type="entry name" value="ClyA-like"/>
    <property type="match status" value="1"/>
</dbReference>
<dbReference type="InterPro" id="IPR008414">
    <property type="entry name" value="HBL"/>
</dbReference>
<name>A0ABQ2UQV2_9ACTN</name>
<dbReference type="SUPFAM" id="SSF58100">
    <property type="entry name" value="Bacterial hemolysins"/>
    <property type="match status" value="1"/>
</dbReference>
<dbReference type="PANTHER" id="PTHR38443:SF2">
    <property type="entry name" value="NON-HEMOLYTIC ENTEROTOXIN LYTIC COMPONENT L1"/>
    <property type="match status" value="1"/>
</dbReference>
<sequence length="399" mass="42570">MTTTTSASGHGLDDAAKVVDTSATEAVFASCQVLVAAATGITAQPDLDLGLVPDLAASQALARSHAGLWSSRYQEALLQPLADITGYANAVTSYLPDLVTLAGNIAAGDKEAAAEFREGLSELRQVLSSLQSHTDASKGRLSDFRNQVEDDHARFGAHARTLEEKYTGPDGEMAAIRNNLAALDRRLQETNATIAQGAAKGIAGALVTGIQLALTAEDVFGTAKTVIQAGLSLAKSTAVWDPKAMANDAVKLFDGAQQIPDLYKTVKTAVGQPAFFESIDTSLREAQAAMDTATADIAEYGRELKQLTDDKLQVGVFVTLQGQIERLALRTDDALAALDVMAKEWHREKQRLDLWDARARDMSVTLGGQLTDAAAHWILNAQAAQRYQDTLVNLQPPQR</sequence>
<evidence type="ECO:0000313" key="3">
    <source>
        <dbReference type="Proteomes" id="UP000654471"/>
    </source>
</evidence>
<dbReference type="PANTHER" id="PTHR38443">
    <property type="match status" value="1"/>
</dbReference>
<dbReference type="Proteomes" id="UP000654471">
    <property type="component" value="Unassembled WGS sequence"/>
</dbReference>
<keyword evidence="3" id="KW-1185">Reference proteome</keyword>
<dbReference type="Gene3D" id="1.20.1170.10">
    <property type="match status" value="1"/>
</dbReference>
<dbReference type="RefSeq" id="WP_189297087.1">
    <property type="nucleotide sequence ID" value="NZ_BMRP01000003.1"/>
</dbReference>
<accession>A0ABQ2UQV2</accession>